<name>A0A9N8EDR0_9STRA</name>
<dbReference type="PANTHER" id="PTHR36971">
    <property type="entry name" value="UNNAMED PRODUCT"/>
    <property type="match status" value="1"/>
</dbReference>
<evidence type="ECO:0000313" key="1">
    <source>
        <dbReference type="EMBL" id="CAB9517304.1"/>
    </source>
</evidence>
<proteinExistence type="predicted"/>
<protein>
    <recommendedName>
        <fullName evidence="3">Methyltransferase domain-containing protein</fullName>
    </recommendedName>
</protein>
<sequence>MADSNSNIAIIEDTSSATNSTPSIRASSRKNRVYVFRDFLLKTYGNHNNGSADCLLKPGAVMLDVAGGKGDLSWLLLNADGIESIVLDPRSLASANHLIRSVHWLEEHPKEAKLRAVPSRLTHQPLAALVPMIIEKRDQRRQGQIADRQDKEFLEPRHLQLKLDTALVEAIRQSIQEESVAATNRQHCPSTWLRFWDANMKSNCGQQVTASEPCFLPESERHQEVDAEQTIQNASEAWGLLQRIQLIVGFHPDQATEACLDLAVLLKVPVAIVPCCVFPSEFPDRRLEIEQENYDGAVTRTTTRVRDYHQLLLYLQQKQPKLRKDTLAFHQTETSRNIVLYALPEEI</sequence>
<accession>A0A9N8EDR0</accession>
<dbReference type="Proteomes" id="UP001153069">
    <property type="component" value="Unassembled WGS sequence"/>
</dbReference>
<evidence type="ECO:0000313" key="2">
    <source>
        <dbReference type="Proteomes" id="UP001153069"/>
    </source>
</evidence>
<gene>
    <name evidence="1" type="ORF">SEMRO_847_G210290.1</name>
</gene>
<comment type="caution">
    <text evidence="1">The sequence shown here is derived from an EMBL/GenBank/DDBJ whole genome shotgun (WGS) entry which is preliminary data.</text>
</comment>
<organism evidence="1 2">
    <name type="scientific">Seminavis robusta</name>
    <dbReference type="NCBI Taxonomy" id="568900"/>
    <lineage>
        <taxon>Eukaryota</taxon>
        <taxon>Sar</taxon>
        <taxon>Stramenopiles</taxon>
        <taxon>Ochrophyta</taxon>
        <taxon>Bacillariophyta</taxon>
        <taxon>Bacillariophyceae</taxon>
        <taxon>Bacillariophycidae</taxon>
        <taxon>Naviculales</taxon>
        <taxon>Naviculaceae</taxon>
        <taxon>Seminavis</taxon>
    </lineage>
</organism>
<keyword evidence="2" id="KW-1185">Reference proteome</keyword>
<dbReference type="PANTHER" id="PTHR36971:SF1">
    <property type="entry name" value="METHYLTRANSFERASE DOMAIN-CONTAINING PROTEIN"/>
    <property type="match status" value="1"/>
</dbReference>
<dbReference type="EMBL" id="CAICTM010000846">
    <property type="protein sequence ID" value="CAB9517304.1"/>
    <property type="molecule type" value="Genomic_DNA"/>
</dbReference>
<reference evidence="1" key="1">
    <citation type="submission" date="2020-06" db="EMBL/GenBank/DDBJ databases">
        <authorList>
            <consortium name="Plant Systems Biology data submission"/>
        </authorList>
    </citation>
    <scope>NUCLEOTIDE SEQUENCE</scope>
    <source>
        <strain evidence="1">D6</strain>
    </source>
</reference>
<dbReference type="OrthoDB" id="7459479at2759"/>
<evidence type="ECO:0008006" key="3">
    <source>
        <dbReference type="Google" id="ProtNLM"/>
    </source>
</evidence>
<dbReference type="AlphaFoldDB" id="A0A9N8EDR0"/>